<protein>
    <submittedName>
        <fullName evidence="1">Uncharacterized protein</fullName>
    </submittedName>
</protein>
<gene>
    <name evidence="1" type="ORF">SAMN05216386_1031</name>
</gene>
<organism evidence="1 2">
    <name type="scientific">Nitrosospira briensis</name>
    <dbReference type="NCBI Taxonomy" id="35799"/>
    <lineage>
        <taxon>Bacteria</taxon>
        <taxon>Pseudomonadati</taxon>
        <taxon>Pseudomonadota</taxon>
        <taxon>Betaproteobacteria</taxon>
        <taxon>Nitrosomonadales</taxon>
        <taxon>Nitrosomonadaceae</taxon>
        <taxon>Nitrosospira</taxon>
    </lineage>
</organism>
<dbReference type="EMBL" id="FOVJ01000001">
    <property type="protein sequence ID" value="SFN45332.1"/>
    <property type="molecule type" value="Genomic_DNA"/>
</dbReference>
<evidence type="ECO:0000313" key="2">
    <source>
        <dbReference type="Proteomes" id="UP000183107"/>
    </source>
</evidence>
<accession>A0A1I4Z4Z7</accession>
<reference evidence="2" key="1">
    <citation type="submission" date="2016-10" db="EMBL/GenBank/DDBJ databases">
        <authorList>
            <person name="Varghese N."/>
        </authorList>
    </citation>
    <scope>NUCLEOTIDE SEQUENCE [LARGE SCALE GENOMIC DNA]</scope>
    <source>
        <strain evidence="2">Nsp8</strain>
    </source>
</reference>
<keyword evidence="2" id="KW-1185">Reference proteome</keyword>
<dbReference type="AlphaFoldDB" id="A0A1I4Z4Z7"/>
<dbReference type="Proteomes" id="UP000183107">
    <property type="component" value="Unassembled WGS sequence"/>
</dbReference>
<name>A0A1I4Z4Z7_9PROT</name>
<evidence type="ECO:0000313" key="1">
    <source>
        <dbReference type="EMBL" id="SFN45332.1"/>
    </source>
</evidence>
<dbReference type="OrthoDB" id="5773058at2"/>
<dbReference type="RefSeq" id="WP_074795211.1">
    <property type="nucleotide sequence ID" value="NZ_FOVJ01000001.1"/>
</dbReference>
<proteinExistence type="predicted"/>
<sequence length="346" mass="38873">MKRFAKVQEWLLVEDAAKYLSLVFKEEVSQAHVMRLALDGRLPLSVDLVTTAKAKHGVLVKCTQDEIDISRVAGAPLPALEWQEISPDEVPTRVGGTAEEATGKLRLEVRSLKIGDGLYVTFHNSSISTVEGLWDLPMVGGERIDIESRYQVLTNGTVLDFSAIEGCIVQNTDGQFCQLQEILDVPSYLRSWNADLEELKQHIADYDLGKTEAEALLNNHQEERKKFLEMQRRHPTSKFYYPAPRLPKSSRLVVRTQALREFENSPAHRQRDVQYADTLTGTERITALKMVGGMAMMGYGMDIHAGRLERIGEIIKDLERAGAAVTEKTVREWLKEAAGVINSPKR</sequence>